<comment type="caution">
    <text evidence="1">The sequence shown here is derived from an EMBL/GenBank/DDBJ whole genome shotgun (WGS) entry which is preliminary data.</text>
</comment>
<dbReference type="RefSeq" id="WP_379800169.1">
    <property type="nucleotide sequence ID" value="NZ_JBHSFY010000012.1"/>
</dbReference>
<keyword evidence="2" id="KW-1185">Reference proteome</keyword>
<dbReference type="EMBL" id="JBHSFY010000012">
    <property type="protein sequence ID" value="MFC4479050.1"/>
    <property type="molecule type" value="Genomic_DNA"/>
</dbReference>
<evidence type="ECO:0000313" key="1">
    <source>
        <dbReference type="EMBL" id="MFC4479050.1"/>
    </source>
</evidence>
<evidence type="ECO:0000313" key="2">
    <source>
        <dbReference type="Proteomes" id="UP001596003"/>
    </source>
</evidence>
<dbReference type="Proteomes" id="UP001596003">
    <property type="component" value="Unassembled WGS sequence"/>
</dbReference>
<gene>
    <name evidence="1" type="ORF">ACFO3N_18380</name>
</gene>
<proteinExistence type="predicted"/>
<reference evidence="2" key="1">
    <citation type="journal article" date="2019" name="Int. J. Syst. Evol. Microbiol.">
        <title>The Global Catalogue of Microorganisms (GCM) 10K type strain sequencing project: providing services to taxonomists for standard genome sequencing and annotation.</title>
        <authorList>
            <consortium name="The Broad Institute Genomics Platform"/>
            <consortium name="The Broad Institute Genome Sequencing Center for Infectious Disease"/>
            <person name="Wu L."/>
            <person name="Ma J."/>
        </authorList>
    </citation>
    <scope>NUCLEOTIDE SEQUENCE [LARGE SCALE GENOMIC DNA]</scope>
    <source>
        <strain evidence="2">NBRC 103627</strain>
    </source>
</reference>
<name>A0ABV8ZJ36_9FLAO</name>
<sequence length="101" mass="11583">MKKATAILPVVISVSQSGTQSDMNFTNTAIQHIQNSKLLGDLYHKSEDEPDFDCEFLHAAHDISDYESIIDPESEDELLDEFNDNQWDADIYDPYVESTYY</sequence>
<accession>A0ABV8ZJ36</accession>
<protein>
    <submittedName>
        <fullName evidence="1">Uncharacterized protein</fullName>
    </submittedName>
</protein>
<organism evidence="1 2">
    <name type="scientific">Flavobacterium chungangensis</name>
    <dbReference type="NCBI Taxonomy" id="2708132"/>
    <lineage>
        <taxon>Bacteria</taxon>
        <taxon>Pseudomonadati</taxon>
        <taxon>Bacteroidota</taxon>
        <taxon>Flavobacteriia</taxon>
        <taxon>Flavobacteriales</taxon>
        <taxon>Flavobacteriaceae</taxon>
        <taxon>Flavobacterium</taxon>
    </lineage>
</organism>